<protein>
    <submittedName>
        <fullName evidence="9">V-type proton ATPase subunit S1 isoform X2</fullName>
    </submittedName>
</protein>
<dbReference type="PANTHER" id="PTHR12471:SF7">
    <property type="entry name" value="V-TYPE PROTON ATPASE SUBUNIT S1"/>
    <property type="match status" value="1"/>
</dbReference>
<dbReference type="Pfam" id="PF20520">
    <property type="entry name" value="Ac45-VOA1_TM"/>
    <property type="match status" value="1"/>
</dbReference>
<evidence type="ECO:0000259" key="7">
    <source>
        <dbReference type="Pfam" id="PF20520"/>
    </source>
</evidence>
<evidence type="ECO:0000313" key="9">
    <source>
        <dbReference type="RefSeq" id="XP_065669210.1"/>
    </source>
</evidence>
<organism evidence="8 9">
    <name type="scientific">Hydra vulgaris</name>
    <name type="common">Hydra</name>
    <name type="synonym">Hydra attenuata</name>
    <dbReference type="NCBI Taxonomy" id="6087"/>
    <lineage>
        <taxon>Eukaryota</taxon>
        <taxon>Metazoa</taxon>
        <taxon>Cnidaria</taxon>
        <taxon>Hydrozoa</taxon>
        <taxon>Hydroidolina</taxon>
        <taxon>Anthoathecata</taxon>
        <taxon>Aplanulata</taxon>
        <taxon>Hydridae</taxon>
        <taxon>Hydra</taxon>
    </lineage>
</organism>
<name>A0ABM4D4I9_HYDVU</name>
<dbReference type="PANTHER" id="PTHR12471">
    <property type="entry name" value="VACUOLAR ATP SYNTHASE SUBUNIT S1"/>
    <property type="match status" value="1"/>
</dbReference>
<reference evidence="9" key="1">
    <citation type="submission" date="2025-08" db="UniProtKB">
        <authorList>
            <consortium name="RefSeq"/>
        </authorList>
    </citation>
    <scope>IDENTIFICATION</scope>
</reference>
<dbReference type="InterPro" id="IPR046756">
    <property type="entry name" value="VAS1/VOA1_TM"/>
</dbReference>
<dbReference type="RefSeq" id="XP_065669210.1">
    <property type="nucleotide sequence ID" value="XM_065813138.1"/>
</dbReference>
<accession>A0ABM4D4I9</accession>
<feature type="transmembrane region" description="Helical" evidence="6">
    <location>
        <begin position="400"/>
        <end position="424"/>
    </location>
</feature>
<evidence type="ECO:0000256" key="6">
    <source>
        <dbReference type="SAM" id="Phobius"/>
    </source>
</evidence>
<evidence type="ECO:0000256" key="5">
    <source>
        <dbReference type="ARBA" id="ARBA00023136"/>
    </source>
</evidence>
<dbReference type="Proteomes" id="UP001652625">
    <property type="component" value="Chromosome 12"/>
</dbReference>
<evidence type="ECO:0000256" key="2">
    <source>
        <dbReference type="ARBA" id="ARBA00009037"/>
    </source>
</evidence>
<keyword evidence="5 6" id="KW-0472">Membrane</keyword>
<dbReference type="InterPro" id="IPR008388">
    <property type="entry name" value="Ac45_acc_su"/>
</dbReference>
<evidence type="ECO:0000313" key="8">
    <source>
        <dbReference type="Proteomes" id="UP001652625"/>
    </source>
</evidence>
<feature type="domain" description="V-type proton ATPase subunit S1/VOA1 transmembrane" evidence="7">
    <location>
        <begin position="394"/>
        <end position="432"/>
    </location>
</feature>
<evidence type="ECO:0000256" key="3">
    <source>
        <dbReference type="ARBA" id="ARBA00022692"/>
    </source>
</evidence>
<keyword evidence="4 6" id="KW-1133">Transmembrane helix</keyword>
<dbReference type="GeneID" id="100211118"/>
<proteinExistence type="inferred from homology"/>
<gene>
    <name evidence="9" type="primary">LOC100211118</name>
</gene>
<evidence type="ECO:0000256" key="1">
    <source>
        <dbReference type="ARBA" id="ARBA00004167"/>
    </source>
</evidence>
<evidence type="ECO:0000256" key="4">
    <source>
        <dbReference type="ARBA" id="ARBA00022989"/>
    </source>
</evidence>
<sequence>MVVRKHNEMAALNYVFVLAFVFAQLVQGFHFTTPLIIWKNTKKLVPENILAGHTYKASDVFEKYIQQELNQENNVFVFIQDELSMDDFMKYPDSFNYLKYAIENHGALLFPSVSQKQQSFIKLIQNHAAQSVEEIFSSDLPDWKYDSQSKSHVYIFHLEPVVGAELKKDILLQNNKHIKKIISEVDEIKKPYSVVFTSQQPSQFISNILSMEQLSGSSINSRHLLSQETSVSNISTGTFFNNSCVFLFASSIKFGFNTTTVDFINPNNSWSVSGFCSNSSNRFYSISMETKNNDDKFDLKIEMGFENQTLYWTCLNITVNAMINKTEIQTIFPCDHRDFSSDAYFAVRAPYDFSYTCSDIQFKSSDYILTIRDLQLEPGMSGFRVFSTDYSCTGFFTLEILTGLMTVFVMIIGLVVGIGMLSAIQTQDRFDDPKGKTISVPLTE</sequence>
<keyword evidence="3 6" id="KW-0812">Transmembrane</keyword>
<keyword evidence="8" id="KW-1185">Reference proteome</keyword>
<comment type="similarity">
    <text evidence="2">Belongs to the vacuolar ATPase subunit S1 family.</text>
</comment>
<comment type="subcellular location">
    <subcellularLocation>
        <location evidence="1">Membrane</location>
        <topology evidence="1">Single-pass membrane protein</topology>
    </subcellularLocation>
</comment>